<dbReference type="GO" id="GO:0004222">
    <property type="term" value="F:metalloendopeptidase activity"/>
    <property type="evidence" value="ECO:0007669"/>
    <property type="project" value="UniProtKB-EC"/>
</dbReference>
<evidence type="ECO:0000256" key="4">
    <source>
        <dbReference type="ARBA" id="ARBA00012441"/>
    </source>
</evidence>
<keyword evidence="11 15" id="KW-0482">Metalloprotease</keyword>
<dbReference type="GO" id="GO:0005759">
    <property type="term" value="C:mitochondrial matrix"/>
    <property type="evidence" value="ECO:0007669"/>
    <property type="project" value="UniProtKB-SubCell"/>
</dbReference>
<evidence type="ECO:0000256" key="13">
    <source>
        <dbReference type="ARBA" id="ARBA00025208"/>
    </source>
</evidence>
<evidence type="ECO:0000256" key="5">
    <source>
        <dbReference type="ARBA" id="ARBA00018046"/>
    </source>
</evidence>
<dbReference type="GO" id="GO:0006627">
    <property type="term" value="P:protein processing involved in protein targeting to mitochondrion"/>
    <property type="evidence" value="ECO:0007669"/>
    <property type="project" value="TreeGrafter"/>
</dbReference>
<dbReference type="InterPro" id="IPR045090">
    <property type="entry name" value="Pept_M3A_M3B"/>
</dbReference>
<dbReference type="GeneID" id="19461115"/>
<comment type="function">
    <text evidence="13">Cleaves proteins, imported into the mitochondrion, to their mature size. While most mitochondrial precursor proteins are processed to the mature form in one step by mitochondrial processing peptidase (MPP), the sequential cleavage by MIP of an octapeptide after initial processing by MPP is a required step for a subgroup of nuclear-encoded precursor proteins destined for the matrix or the inner membrane.</text>
</comment>
<evidence type="ECO:0000256" key="8">
    <source>
        <dbReference type="ARBA" id="ARBA00022801"/>
    </source>
</evidence>
<evidence type="ECO:0000313" key="19">
    <source>
        <dbReference type="Proteomes" id="UP000016922"/>
    </source>
</evidence>
<dbReference type="GO" id="GO:0046872">
    <property type="term" value="F:metal ion binding"/>
    <property type="evidence" value="ECO:0007669"/>
    <property type="project" value="UniProtKB-UniRule"/>
</dbReference>
<evidence type="ECO:0000256" key="2">
    <source>
        <dbReference type="ARBA" id="ARBA00004305"/>
    </source>
</evidence>
<evidence type="ECO:0000256" key="10">
    <source>
        <dbReference type="ARBA" id="ARBA00022946"/>
    </source>
</evidence>
<dbReference type="HOGENOM" id="CLU_001805_0_0_1"/>
<evidence type="ECO:0000256" key="1">
    <source>
        <dbReference type="ARBA" id="ARBA00000436"/>
    </source>
</evidence>
<dbReference type="GO" id="GO:0006518">
    <property type="term" value="P:peptide metabolic process"/>
    <property type="evidence" value="ECO:0007669"/>
    <property type="project" value="TreeGrafter"/>
</dbReference>
<dbReference type="InterPro" id="IPR024079">
    <property type="entry name" value="MetalloPept_cat_dom_sf"/>
</dbReference>
<dbReference type="Proteomes" id="UP000016922">
    <property type="component" value="Unassembled WGS sequence"/>
</dbReference>
<feature type="domain" description="Peptidase M3A/M3B catalytic" evidence="17">
    <location>
        <begin position="319"/>
        <end position="802"/>
    </location>
</feature>
<organism evidence="18 19">
    <name type="scientific">Glarea lozoyensis (strain ATCC 20868 / MF5171)</name>
    <dbReference type="NCBI Taxonomy" id="1116229"/>
    <lineage>
        <taxon>Eukaryota</taxon>
        <taxon>Fungi</taxon>
        <taxon>Dikarya</taxon>
        <taxon>Ascomycota</taxon>
        <taxon>Pezizomycotina</taxon>
        <taxon>Leotiomycetes</taxon>
        <taxon>Helotiales</taxon>
        <taxon>Helotiaceae</taxon>
        <taxon>Glarea</taxon>
    </lineage>
</organism>
<evidence type="ECO:0000256" key="9">
    <source>
        <dbReference type="ARBA" id="ARBA00022833"/>
    </source>
</evidence>
<proteinExistence type="inferred from homology"/>
<dbReference type="OrthoDB" id="17530at2759"/>
<evidence type="ECO:0000256" key="11">
    <source>
        <dbReference type="ARBA" id="ARBA00023049"/>
    </source>
</evidence>
<comment type="catalytic activity">
    <reaction evidence="1">
        <text>Release of an N-terminal octapeptide as second stage of processing of some proteins imported into the mitochondrion.</text>
        <dbReference type="EC" id="3.4.24.59"/>
    </reaction>
</comment>
<name>S3CK49_GLAL2</name>
<dbReference type="CDD" id="cd06457">
    <property type="entry name" value="M3A_MIP"/>
    <property type="match status" value="1"/>
</dbReference>
<keyword evidence="10" id="KW-0809">Transit peptide</keyword>
<reference evidence="18 19" key="1">
    <citation type="journal article" date="2013" name="BMC Genomics">
        <title>Genomics-driven discovery of the pneumocandin biosynthetic gene cluster in the fungus Glarea lozoyensis.</title>
        <authorList>
            <person name="Chen L."/>
            <person name="Yue Q."/>
            <person name="Zhang X."/>
            <person name="Xiang M."/>
            <person name="Wang C."/>
            <person name="Li S."/>
            <person name="Che Y."/>
            <person name="Ortiz-Lopez F.J."/>
            <person name="Bills G.F."/>
            <person name="Liu X."/>
            <person name="An Z."/>
        </authorList>
    </citation>
    <scope>NUCLEOTIDE SEQUENCE [LARGE SCALE GENOMIC DNA]</scope>
    <source>
        <strain evidence="19">ATCC 20868 / MF5171</strain>
    </source>
</reference>
<feature type="region of interest" description="Disordered" evidence="16">
    <location>
        <begin position="796"/>
        <end position="819"/>
    </location>
</feature>
<dbReference type="KEGG" id="glz:GLAREA_02057"/>
<keyword evidence="7 15" id="KW-0479">Metal-binding</keyword>
<accession>S3CK49</accession>
<evidence type="ECO:0000256" key="3">
    <source>
        <dbReference type="ARBA" id="ARBA00006040"/>
    </source>
</evidence>
<feature type="region of interest" description="Disordered" evidence="16">
    <location>
        <begin position="52"/>
        <end position="83"/>
    </location>
</feature>
<evidence type="ECO:0000313" key="18">
    <source>
        <dbReference type="EMBL" id="EPE26145.1"/>
    </source>
</evidence>
<dbReference type="eggNOG" id="KOG2090">
    <property type="taxonomic scope" value="Eukaryota"/>
</dbReference>
<evidence type="ECO:0000259" key="17">
    <source>
        <dbReference type="Pfam" id="PF01432"/>
    </source>
</evidence>
<dbReference type="Gene3D" id="1.10.1370.10">
    <property type="entry name" value="Neurolysin, domain 3"/>
    <property type="match status" value="1"/>
</dbReference>
<dbReference type="Gene3D" id="3.40.390.10">
    <property type="entry name" value="Collagenase (Catalytic Domain)"/>
    <property type="match status" value="1"/>
</dbReference>
<gene>
    <name evidence="18" type="ORF">GLAREA_02057</name>
</gene>
<keyword evidence="9 15" id="KW-0862">Zinc</keyword>
<evidence type="ECO:0000256" key="15">
    <source>
        <dbReference type="RuleBase" id="RU003435"/>
    </source>
</evidence>
<evidence type="ECO:0000256" key="12">
    <source>
        <dbReference type="ARBA" id="ARBA00023128"/>
    </source>
</evidence>
<comment type="cofactor">
    <cofactor evidence="15">
        <name>Zn(2+)</name>
        <dbReference type="ChEBI" id="CHEBI:29105"/>
    </cofactor>
    <text evidence="15">Binds 1 zinc ion.</text>
</comment>
<dbReference type="InterPro" id="IPR001567">
    <property type="entry name" value="Pept_M3A_M3B_dom"/>
</dbReference>
<comment type="subcellular location">
    <subcellularLocation>
        <location evidence="2">Mitochondrion matrix</location>
    </subcellularLocation>
</comment>
<protein>
    <recommendedName>
        <fullName evidence="5">Mitochondrial intermediate peptidase</fullName>
        <ecNumber evidence="4">3.4.24.59</ecNumber>
    </recommendedName>
    <alternativeName>
        <fullName evidence="14">Octapeptidyl aminopeptidase</fullName>
    </alternativeName>
</protein>
<sequence>MRPAVLYSGCQDWARWVTTNPPQMLKQTSSVPWICARCTRQQQPLRRLLHTSSSRHDNSHPAAVRSKQPNTFSSIQSSSSKHNDHALRQIFDSPAFWSEFSQHSRASYMRRSHGLFQNKYLTSPEGFERFAQSNLRKAKKIVDQVLQAKSKEEYGKVVKQLDRLSDLLCRVIDLSDFVRATHPDRLIEAAAVRAHSIMYEYMNVLNATTGLAEQLEVALSDDTKLWDEEEKMVADILRRDFAKSAIDLPQSKKDRFVALSQEINLVGSHFSESMSPAKQYLTFNKSQLQGADPMLIQQYSNWGQVDLPTVGMPSLMALRTVKDPEIRKEIFMGSRTASRSTVRMLELLLKKRSELANLVGFESYLHMALEDKMLNHPSSVHNFLYQVSQENRSPMAAQLDQLRAAKAHAAGTANSTGSHIDPWDKEYYMTQVLQSTRSKQRRPDFLSSYLSLGTVMQGLSRLFSRLYGVQFVPHNTMPGETWNSDVRRLDVISETEGLVAVLYCDLFAREGKSPNPAHFTLRCSRFISDEEINESRERMEPIFESPEEASNDGMAYSSYGQKGGIMQLPTIALICDFSLSSNPRKPALLSFGEVTTLFHEMGHAIHSILGRTRFQNVSGTRVATDFAELPSILMEHFAADKDVLSLFARHYETDEPLPYEMITDQLSFEKKFEAFDVENQLTLSFLDQAVHSPAAAQAGFDSTAIYHAMQSKYSQFGPDPRGTCWQGFFGHLFGYGGTYYSYLFDRVLAKRIWRDVFKSGKERGAVTREHGERFKSELLQHGGGKDAWECLKGATGDSRLSKDADPKEKASVIGGGGLK</sequence>
<dbReference type="AlphaFoldDB" id="S3CK49"/>
<dbReference type="RefSeq" id="XP_008087464.1">
    <property type="nucleotide sequence ID" value="XM_008089273.1"/>
</dbReference>
<evidence type="ECO:0000256" key="14">
    <source>
        <dbReference type="ARBA" id="ARBA00032470"/>
    </source>
</evidence>
<dbReference type="InterPro" id="IPR033851">
    <property type="entry name" value="M3A_MIP"/>
</dbReference>
<dbReference type="PANTHER" id="PTHR11804:SF79">
    <property type="entry name" value="MITOCHONDRIAL INTERMEDIATE PEPTIDASE"/>
    <property type="match status" value="1"/>
</dbReference>
<comment type="similarity">
    <text evidence="3 15">Belongs to the peptidase M3 family.</text>
</comment>
<keyword evidence="19" id="KW-1185">Reference proteome</keyword>
<evidence type="ECO:0000256" key="16">
    <source>
        <dbReference type="SAM" id="MobiDB-lite"/>
    </source>
</evidence>
<dbReference type="InterPro" id="IPR024077">
    <property type="entry name" value="Neurolysin/TOP_dom2"/>
</dbReference>
<feature type="compositionally biased region" description="Basic and acidic residues" evidence="16">
    <location>
        <begin position="799"/>
        <end position="810"/>
    </location>
</feature>
<dbReference type="SUPFAM" id="SSF55486">
    <property type="entry name" value="Metalloproteases ('zincins'), catalytic domain"/>
    <property type="match status" value="1"/>
</dbReference>
<evidence type="ECO:0000256" key="6">
    <source>
        <dbReference type="ARBA" id="ARBA00022670"/>
    </source>
</evidence>
<dbReference type="EC" id="3.4.24.59" evidence="4"/>
<dbReference type="Pfam" id="PF01432">
    <property type="entry name" value="Peptidase_M3"/>
    <property type="match status" value="1"/>
</dbReference>
<feature type="compositionally biased region" description="Polar residues" evidence="16">
    <location>
        <begin position="67"/>
        <end position="80"/>
    </location>
</feature>
<keyword evidence="8 15" id="KW-0378">Hydrolase</keyword>
<dbReference type="STRING" id="1116229.S3CK49"/>
<dbReference type="PANTHER" id="PTHR11804">
    <property type="entry name" value="PROTEASE M3 THIMET OLIGOPEPTIDASE-RELATED"/>
    <property type="match status" value="1"/>
</dbReference>
<keyword evidence="6 15" id="KW-0645">Protease</keyword>
<keyword evidence="12" id="KW-0496">Mitochondrion</keyword>
<dbReference type="EMBL" id="KE145371">
    <property type="protein sequence ID" value="EPE26145.1"/>
    <property type="molecule type" value="Genomic_DNA"/>
</dbReference>
<evidence type="ECO:0000256" key="7">
    <source>
        <dbReference type="ARBA" id="ARBA00022723"/>
    </source>
</evidence>
<dbReference type="OMA" id="ALMFEYM"/>